<dbReference type="KEGG" id="ssai:N0B31_06885"/>
<accession>A0A9E7R638</accession>
<name>A0A9E7R638_9EURY</name>
<dbReference type="AlphaFoldDB" id="A0A9E7R638"/>
<protein>
    <recommendedName>
        <fullName evidence="3">RNA ligase domain-containing protein</fullName>
    </recommendedName>
</protein>
<reference evidence="1" key="1">
    <citation type="submission" date="2022-09" db="EMBL/GenBank/DDBJ databases">
        <title>Diverse halophilic archaea isolated from saline environments.</title>
        <authorList>
            <person name="Cui H.-L."/>
        </authorList>
    </citation>
    <scope>NUCLEOTIDE SEQUENCE</scope>
    <source>
        <strain evidence="1">ZS-35-S2</strain>
    </source>
</reference>
<gene>
    <name evidence="1" type="ORF">N0B31_06885</name>
</gene>
<evidence type="ECO:0000313" key="2">
    <source>
        <dbReference type="Proteomes" id="UP001057580"/>
    </source>
</evidence>
<sequence length="267" mass="30053">MEPVPTLPTLEEVGREAFTGNVWIVELLDADPLRFAVEDGRLVFADGHRRFDGDAPPRYRASVRAVREGFDLGALFEAADDPTAYTFVCDATVHRHLPYDWERLPAVVGVEVHDAAVDRWLSPDAAVRVYDRLGLATPHAFERELPARHFYPDRYDTPASAWYDGPPAGILVRDKNGTRAVRYHPEFDPEAPVATDRRDPETLVAEYVTEARIVRVASVLQGDDPGFEALFDRVLDAVFRETPAVVDEADRRAFRSAAAERVRRWQG</sequence>
<evidence type="ECO:0008006" key="3">
    <source>
        <dbReference type="Google" id="ProtNLM"/>
    </source>
</evidence>
<evidence type="ECO:0000313" key="1">
    <source>
        <dbReference type="EMBL" id="UWM56008.1"/>
    </source>
</evidence>
<keyword evidence="2" id="KW-1185">Reference proteome</keyword>
<dbReference type="RefSeq" id="WP_260595128.1">
    <property type="nucleotide sequence ID" value="NZ_CP104003.1"/>
</dbReference>
<dbReference type="Proteomes" id="UP001057580">
    <property type="component" value="Chromosome"/>
</dbReference>
<organism evidence="1 2">
    <name type="scientific">Salinirubellus salinus</name>
    <dbReference type="NCBI Taxonomy" id="1364945"/>
    <lineage>
        <taxon>Archaea</taxon>
        <taxon>Methanobacteriati</taxon>
        <taxon>Methanobacteriota</taxon>
        <taxon>Stenosarchaea group</taxon>
        <taxon>Halobacteria</taxon>
        <taxon>Halobacteriales</taxon>
        <taxon>Natronomonadaceae</taxon>
        <taxon>Salinirubellus</taxon>
    </lineage>
</organism>
<dbReference type="EMBL" id="CP104003">
    <property type="protein sequence ID" value="UWM56008.1"/>
    <property type="molecule type" value="Genomic_DNA"/>
</dbReference>
<dbReference type="GeneID" id="74942133"/>
<proteinExistence type="predicted"/>